<keyword evidence="3" id="KW-0690">Ribosome biogenesis</keyword>
<proteinExistence type="inferred from homology"/>
<dbReference type="AlphaFoldDB" id="A0A1E4TV59"/>
<dbReference type="EMBL" id="KV454014">
    <property type="protein sequence ID" value="ODV95652.1"/>
    <property type="molecule type" value="Genomic_DNA"/>
</dbReference>
<name>A0A1E4TV59_PACTA</name>
<comment type="subcellular location">
    <subcellularLocation>
        <location evidence="1">Nucleus</location>
        <location evidence="1">Nucleolus</location>
    </subcellularLocation>
</comment>
<dbReference type="Proteomes" id="UP000094236">
    <property type="component" value="Unassembled WGS sequence"/>
</dbReference>
<feature type="compositionally biased region" description="Low complexity" evidence="6">
    <location>
        <begin position="343"/>
        <end position="356"/>
    </location>
</feature>
<dbReference type="STRING" id="669874.A0A1E4TV59"/>
<evidence type="ECO:0000313" key="7">
    <source>
        <dbReference type="EMBL" id="ODV95652.1"/>
    </source>
</evidence>
<dbReference type="GO" id="GO:0000280">
    <property type="term" value="P:nuclear division"/>
    <property type="evidence" value="ECO:0007669"/>
    <property type="project" value="EnsemblFungi"/>
</dbReference>
<evidence type="ECO:0008006" key="9">
    <source>
        <dbReference type="Google" id="ProtNLM"/>
    </source>
</evidence>
<feature type="region of interest" description="Disordered" evidence="6">
    <location>
        <begin position="232"/>
        <end position="262"/>
    </location>
</feature>
<dbReference type="GO" id="GO:0034399">
    <property type="term" value="C:nuclear periphery"/>
    <property type="evidence" value="ECO:0007669"/>
    <property type="project" value="EnsemblFungi"/>
</dbReference>
<evidence type="ECO:0000256" key="4">
    <source>
        <dbReference type="ARBA" id="ARBA00023054"/>
    </source>
</evidence>
<accession>A0A1E4TV59</accession>
<dbReference type="PANTHER" id="PTHR13028">
    <property type="entry name" value="RRNA PROCESSING PROTEIN EBNA1-BINDING PROTEIN-RELATED"/>
    <property type="match status" value="1"/>
</dbReference>
<dbReference type="GO" id="GO:0005730">
    <property type="term" value="C:nucleolus"/>
    <property type="evidence" value="ECO:0007669"/>
    <property type="project" value="UniProtKB-SubCell"/>
</dbReference>
<feature type="compositionally biased region" description="Acidic residues" evidence="6">
    <location>
        <begin position="71"/>
        <end position="114"/>
    </location>
</feature>
<dbReference type="GO" id="GO:0006364">
    <property type="term" value="P:rRNA processing"/>
    <property type="evidence" value="ECO:0007669"/>
    <property type="project" value="EnsemblFungi"/>
</dbReference>
<sequence>MVKGARRSSVSKDGFQSEALSRKEKRKLKKEIAKKEEEVVADEEDEEEEDDDEDDEDEDNELDLEKLEQGADSESESESESEVEEEEDNEEQKDEQNEDDEEDDVALSEVEVDSDADIVPYTKLTINNLAALKDSLARIQLPWSKHSFEEHQSVTSTEKIEPQVKDIYDDTQREVAFYKQGLEAAITGRKELLKLKIAFSRPLDYFAEMIKSDEHMEKLKQKLVKEAIAKKATEDSKKQRHLKKFGKQVQNATLQERQKEKRETLEKIKSLKKKRQGNEISNDDFDIAIEEATAAKEEYKDKHDKNGRGKPNNKRLAKNAKYGSGGMKRFKRKNDAASSADISGFSSKKMKTSSGGKKPRPGKSKRRHV</sequence>
<dbReference type="GO" id="GO:0042802">
    <property type="term" value="F:identical protein binding"/>
    <property type="evidence" value="ECO:0007669"/>
    <property type="project" value="EnsemblFungi"/>
</dbReference>
<dbReference type="GO" id="GO:0030687">
    <property type="term" value="C:preribosome, large subunit precursor"/>
    <property type="evidence" value="ECO:0007669"/>
    <property type="project" value="EnsemblFungi"/>
</dbReference>
<protein>
    <recommendedName>
        <fullName evidence="9">rRNA-processing protein EBP2</fullName>
    </recommendedName>
</protein>
<keyword evidence="4" id="KW-0175">Coiled coil</keyword>
<dbReference type="PANTHER" id="PTHR13028:SF0">
    <property type="entry name" value="RRNA-PROCESSING PROTEIN EBP2-RELATED"/>
    <property type="match status" value="1"/>
</dbReference>
<feature type="compositionally biased region" description="Basic and acidic residues" evidence="6">
    <location>
        <begin position="297"/>
        <end position="307"/>
    </location>
</feature>
<reference evidence="8" key="1">
    <citation type="submission" date="2016-05" db="EMBL/GenBank/DDBJ databases">
        <title>Comparative genomics of biotechnologically important yeasts.</title>
        <authorList>
            <consortium name="DOE Joint Genome Institute"/>
            <person name="Riley R."/>
            <person name="Haridas S."/>
            <person name="Wolfe K.H."/>
            <person name="Lopes M.R."/>
            <person name="Hittinger C.T."/>
            <person name="Goker M."/>
            <person name="Salamov A."/>
            <person name="Wisecaver J."/>
            <person name="Long T.M."/>
            <person name="Aerts A.L."/>
            <person name="Barry K."/>
            <person name="Choi C."/>
            <person name="Clum A."/>
            <person name="Coughlan A.Y."/>
            <person name="Deshpande S."/>
            <person name="Douglass A.P."/>
            <person name="Hanson S.J."/>
            <person name="Klenk H.-P."/>
            <person name="Labutti K."/>
            <person name="Lapidus A."/>
            <person name="Lindquist E."/>
            <person name="Lipzen A."/>
            <person name="Meier-Kolthoff J.P."/>
            <person name="Ohm R.A."/>
            <person name="Otillar R.P."/>
            <person name="Pangilinan J."/>
            <person name="Peng Y."/>
            <person name="Rokas A."/>
            <person name="Rosa C.A."/>
            <person name="Scheuner C."/>
            <person name="Sibirny A.A."/>
            <person name="Slot J.C."/>
            <person name="Stielow J.B."/>
            <person name="Sun H."/>
            <person name="Kurtzman C.P."/>
            <person name="Blackwell M."/>
            <person name="Grigoriev I.V."/>
            <person name="Jeffries T.W."/>
        </authorList>
    </citation>
    <scope>NUCLEOTIDE SEQUENCE [LARGE SCALE GENOMIC DNA]</scope>
    <source>
        <strain evidence="8">NRRL Y-2460</strain>
    </source>
</reference>
<gene>
    <name evidence="7" type="ORF">PACTADRAFT_3342</name>
</gene>
<comment type="similarity">
    <text evidence="2">Belongs to the EBP2 family.</text>
</comment>
<dbReference type="Pfam" id="PF05890">
    <property type="entry name" value="Ebp2"/>
    <property type="match status" value="1"/>
</dbReference>
<keyword evidence="8" id="KW-1185">Reference proteome</keyword>
<feature type="region of interest" description="Disordered" evidence="6">
    <location>
        <begin position="1"/>
        <end position="114"/>
    </location>
</feature>
<feature type="region of interest" description="Disordered" evidence="6">
    <location>
        <begin position="297"/>
        <end position="369"/>
    </location>
</feature>
<evidence type="ECO:0000313" key="8">
    <source>
        <dbReference type="Proteomes" id="UP000094236"/>
    </source>
</evidence>
<feature type="compositionally biased region" description="Basic residues" evidence="6">
    <location>
        <begin position="357"/>
        <end position="369"/>
    </location>
</feature>
<dbReference type="InterPro" id="IPR008610">
    <property type="entry name" value="Ebp2"/>
</dbReference>
<dbReference type="OrthoDB" id="443772at2759"/>
<evidence type="ECO:0000256" key="5">
    <source>
        <dbReference type="ARBA" id="ARBA00023242"/>
    </source>
</evidence>
<evidence type="ECO:0000256" key="1">
    <source>
        <dbReference type="ARBA" id="ARBA00004604"/>
    </source>
</evidence>
<evidence type="ECO:0000256" key="6">
    <source>
        <dbReference type="SAM" id="MobiDB-lite"/>
    </source>
</evidence>
<keyword evidence="5" id="KW-0539">Nucleus</keyword>
<evidence type="ECO:0000256" key="3">
    <source>
        <dbReference type="ARBA" id="ARBA00022517"/>
    </source>
</evidence>
<dbReference type="GO" id="GO:0042273">
    <property type="term" value="P:ribosomal large subunit biogenesis"/>
    <property type="evidence" value="ECO:0007669"/>
    <property type="project" value="EnsemblFungi"/>
</dbReference>
<evidence type="ECO:0000256" key="2">
    <source>
        <dbReference type="ARBA" id="ARBA00007336"/>
    </source>
</evidence>
<feature type="compositionally biased region" description="Acidic residues" evidence="6">
    <location>
        <begin position="39"/>
        <end position="62"/>
    </location>
</feature>
<organism evidence="7 8">
    <name type="scientific">Pachysolen tannophilus NRRL Y-2460</name>
    <dbReference type="NCBI Taxonomy" id="669874"/>
    <lineage>
        <taxon>Eukaryota</taxon>
        <taxon>Fungi</taxon>
        <taxon>Dikarya</taxon>
        <taxon>Ascomycota</taxon>
        <taxon>Saccharomycotina</taxon>
        <taxon>Pichiomycetes</taxon>
        <taxon>Pachysolenaceae</taxon>
        <taxon>Pachysolen</taxon>
    </lineage>
</organism>